<dbReference type="AlphaFoldDB" id="A0A7W6P1W0"/>
<protein>
    <submittedName>
        <fullName evidence="2">Uncharacterized protein</fullName>
    </submittedName>
</protein>
<sequence length="67" mass="7505">MQSGKALKRKDSFSGESALPQLTRKAALSIFPHLARNPKILLPPGQMRPRARLHENKVCRVSRSGNR</sequence>
<dbReference type="EMBL" id="JACIDU010000014">
    <property type="protein sequence ID" value="MBB4104794.1"/>
    <property type="molecule type" value="Genomic_DNA"/>
</dbReference>
<evidence type="ECO:0000313" key="3">
    <source>
        <dbReference type="Proteomes" id="UP000584824"/>
    </source>
</evidence>
<proteinExistence type="predicted"/>
<name>A0A7W6P1W0_9HYPH</name>
<accession>A0A7W6P1W0</accession>
<organism evidence="2 3">
    <name type="scientific">Allorhizobium borbori</name>
    <dbReference type="NCBI Taxonomy" id="485907"/>
    <lineage>
        <taxon>Bacteria</taxon>
        <taxon>Pseudomonadati</taxon>
        <taxon>Pseudomonadota</taxon>
        <taxon>Alphaproteobacteria</taxon>
        <taxon>Hyphomicrobiales</taxon>
        <taxon>Rhizobiaceae</taxon>
        <taxon>Rhizobium/Agrobacterium group</taxon>
        <taxon>Allorhizobium</taxon>
    </lineage>
</organism>
<comment type="caution">
    <text evidence="2">The sequence shown here is derived from an EMBL/GenBank/DDBJ whole genome shotgun (WGS) entry which is preliminary data.</text>
</comment>
<dbReference type="Proteomes" id="UP000584824">
    <property type="component" value="Unassembled WGS sequence"/>
</dbReference>
<gene>
    <name evidence="2" type="ORF">GGQ66_003373</name>
</gene>
<evidence type="ECO:0000313" key="2">
    <source>
        <dbReference type="EMBL" id="MBB4104794.1"/>
    </source>
</evidence>
<reference evidence="2 3" key="1">
    <citation type="submission" date="2020-08" db="EMBL/GenBank/DDBJ databases">
        <title>Genomic Encyclopedia of Type Strains, Phase IV (KMG-IV): sequencing the most valuable type-strain genomes for metagenomic binning, comparative biology and taxonomic classification.</title>
        <authorList>
            <person name="Goeker M."/>
        </authorList>
    </citation>
    <scope>NUCLEOTIDE SEQUENCE [LARGE SCALE GENOMIC DNA]</scope>
    <source>
        <strain evidence="2 3">DSM 26385</strain>
    </source>
</reference>
<feature type="region of interest" description="Disordered" evidence="1">
    <location>
        <begin position="39"/>
        <end position="67"/>
    </location>
</feature>
<evidence type="ECO:0000256" key="1">
    <source>
        <dbReference type="SAM" id="MobiDB-lite"/>
    </source>
</evidence>
<keyword evidence="3" id="KW-1185">Reference proteome</keyword>